<comment type="caution">
    <text evidence="1">The sequence shown here is derived from an EMBL/GenBank/DDBJ whole genome shotgun (WGS) entry which is preliminary data.</text>
</comment>
<reference evidence="1 2" key="1">
    <citation type="submission" date="2018-08" db="EMBL/GenBank/DDBJ databases">
        <title>Vibrio harveyi strains pathogenic to white snook Centropomus viridis Lockington (1877) and potential probiotic bacteria.</title>
        <authorList>
            <person name="Soto-Rodriguez S."/>
            <person name="Gomez-Gil B."/>
            <person name="Lozano-Olvera R."/>
        </authorList>
    </citation>
    <scope>NUCLEOTIDE SEQUENCE [LARGE SCALE GENOMIC DNA]</scope>
    <source>
        <strain evidence="1 2">CAIM 1508</strain>
    </source>
</reference>
<evidence type="ECO:0000313" key="2">
    <source>
        <dbReference type="Proteomes" id="UP000253437"/>
    </source>
</evidence>
<accession>A0A8B3D7D5</accession>
<name>A0A8B3D7D5_VIBHA</name>
<proteinExistence type="predicted"/>
<organism evidence="1 2">
    <name type="scientific">Vibrio harveyi</name>
    <name type="common">Beneckea harveyi</name>
    <dbReference type="NCBI Taxonomy" id="669"/>
    <lineage>
        <taxon>Bacteria</taxon>
        <taxon>Pseudomonadati</taxon>
        <taxon>Pseudomonadota</taxon>
        <taxon>Gammaproteobacteria</taxon>
        <taxon>Vibrionales</taxon>
        <taxon>Vibrionaceae</taxon>
        <taxon>Vibrio</taxon>
    </lineage>
</organism>
<gene>
    <name evidence="1" type="ORF">DS957_028590</name>
</gene>
<sequence length="75" mass="8639">MTTAKKNADLVNYNKEVGEAYHVSKNGVLTVNVEDENFKNEFLKQLRKIRSKREIQRRALQAKVAADSIKKYVEA</sequence>
<protein>
    <submittedName>
        <fullName evidence="1">Uncharacterized protein</fullName>
    </submittedName>
</protein>
<dbReference type="AlphaFoldDB" id="A0A8B3D7D5"/>
<dbReference type="EMBL" id="QOUW02000277">
    <property type="protein sequence ID" value="RIV98751.1"/>
    <property type="molecule type" value="Genomic_DNA"/>
</dbReference>
<dbReference type="RefSeq" id="WP_050937348.1">
    <property type="nucleotide sequence ID" value="NZ_JBJYIK010000022.1"/>
</dbReference>
<dbReference type="Proteomes" id="UP000253437">
    <property type="component" value="Unassembled WGS sequence"/>
</dbReference>
<evidence type="ECO:0000313" key="1">
    <source>
        <dbReference type="EMBL" id="RIV98751.1"/>
    </source>
</evidence>